<proteinExistence type="predicted"/>
<dbReference type="Proteomes" id="UP001500618">
    <property type="component" value="Unassembled WGS sequence"/>
</dbReference>
<sequence length="206" mass="22097">MKSTDDKQADGADAICAQLAADLRELRRAAGSPSYVELARKTGVPRSTLHDGLTGRRLPSLETTLAVAAVCGGDSVEWKRRWVAARASMEEPTRTPAEEPNVPHRRRWALVIAGILVLVAVGVTAAVFVRSSAACSPVREYRIDAAGAVLSGTGATIGAVVAGDTFDVTSLAHDRYPHRYLGTVRRTRVHGYVDEAKLTFVRETCS</sequence>
<feature type="transmembrane region" description="Helical" evidence="1">
    <location>
        <begin position="108"/>
        <end position="129"/>
    </location>
</feature>
<evidence type="ECO:0000256" key="1">
    <source>
        <dbReference type="SAM" id="Phobius"/>
    </source>
</evidence>
<keyword evidence="1" id="KW-0812">Transmembrane</keyword>
<dbReference type="CDD" id="cd00093">
    <property type="entry name" value="HTH_XRE"/>
    <property type="match status" value="1"/>
</dbReference>
<dbReference type="PROSITE" id="PS50943">
    <property type="entry name" value="HTH_CROC1"/>
    <property type="match status" value="1"/>
</dbReference>
<evidence type="ECO:0000313" key="3">
    <source>
        <dbReference type="EMBL" id="GAA1658923.1"/>
    </source>
</evidence>
<evidence type="ECO:0000313" key="4">
    <source>
        <dbReference type="Proteomes" id="UP001500618"/>
    </source>
</evidence>
<dbReference type="SUPFAM" id="SSF47413">
    <property type="entry name" value="lambda repressor-like DNA-binding domains"/>
    <property type="match status" value="1"/>
</dbReference>
<feature type="domain" description="HTH cro/C1-type" evidence="2">
    <location>
        <begin position="37"/>
        <end position="78"/>
    </location>
</feature>
<dbReference type="InterPro" id="IPR010982">
    <property type="entry name" value="Lambda_DNA-bd_dom_sf"/>
</dbReference>
<evidence type="ECO:0000259" key="2">
    <source>
        <dbReference type="PROSITE" id="PS50943"/>
    </source>
</evidence>
<organism evidence="3 4">
    <name type="scientific">Fodinicola feengrottensis</name>
    <dbReference type="NCBI Taxonomy" id="435914"/>
    <lineage>
        <taxon>Bacteria</taxon>
        <taxon>Bacillati</taxon>
        <taxon>Actinomycetota</taxon>
        <taxon>Actinomycetes</taxon>
        <taxon>Mycobacteriales</taxon>
        <taxon>Fodinicola</taxon>
    </lineage>
</organism>
<gene>
    <name evidence="3" type="ORF">GCM10009765_05300</name>
</gene>
<dbReference type="SMART" id="SM00530">
    <property type="entry name" value="HTH_XRE"/>
    <property type="match status" value="1"/>
</dbReference>
<name>A0ABN2FU68_9ACTN</name>
<dbReference type="Gene3D" id="1.10.260.40">
    <property type="entry name" value="lambda repressor-like DNA-binding domains"/>
    <property type="match status" value="1"/>
</dbReference>
<dbReference type="RefSeq" id="WP_344306771.1">
    <property type="nucleotide sequence ID" value="NZ_BAAANY010000002.1"/>
</dbReference>
<accession>A0ABN2FU68</accession>
<comment type="caution">
    <text evidence="3">The sequence shown here is derived from an EMBL/GenBank/DDBJ whole genome shotgun (WGS) entry which is preliminary data.</text>
</comment>
<dbReference type="EMBL" id="BAAANY010000002">
    <property type="protein sequence ID" value="GAA1658923.1"/>
    <property type="molecule type" value="Genomic_DNA"/>
</dbReference>
<dbReference type="InterPro" id="IPR001387">
    <property type="entry name" value="Cro/C1-type_HTH"/>
</dbReference>
<keyword evidence="1" id="KW-1133">Transmembrane helix</keyword>
<reference evidence="3 4" key="1">
    <citation type="journal article" date="2019" name="Int. J. Syst. Evol. Microbiol.">
        <title>The Global Catalogue of Microorganisms (GCM) 10K type strain sequencing project: providing services to taxonomists for standard genome sequencing and annotation.</title>
        <authorList>
            <consortium name="The Broad Institute Genomics Platform"/>
            <consortium name="The Broad Institute Genome Sequencing Center for Infectious Disease"/>
            <person name="Wu L."/>
            <person name="Ma J."/>
        </authorList>
    </citation>
    <scope>NUCLEOTIDE SEQUENCE [LARGE SCALE GENOMIC DNA]</scope>
    <source>
        <strain evidence="3 4">JCM 14718</strain>
    </source>
</reference>
<keyword evidence="4" id="KW-1185">Reference proteome</keyword>
<keyword evidence="1" id="KW-0472">Membrane</keyword>
<protein>
    <recommendedName>
        <fullName evidence="2">HTH cro/C1-type domain-containing protein</fullName>
    </recommendedName>
</protein>
<dbReference type="Pfam" id="PF13560">
    <property type="entry name" value="HTH_31"/>
    <property type="match status" value="1"/>
</dbReference>